<protein>
    <submittedName>
        <fullName evidence="2">Uncharacterized protein</fullName>
    </submittedName>
</protein>
<comment type="caution">
    <text evidence="2">The sequence shown here is derived from an EMBL/GenBank/DDBJ whole genome shotgun (WGS) entry which is preliminary data.</text>
</comment>
<keyword evidence="1" id="KW-0732">Signal</keyword>
<dbReference type="EMBL" id="JAHUTJ010074982">
    <property type="protein sequence ID" value="MED6293920.1"/>
    <property type="molecule type" value="Genomic_DNA"/>
</dbReference>
<evidence type="ECO:0000313" key="2">
    <source>
        <dbReference type="EMBL" id="MED6293920.1"/>
    </source>
</evidence>
<dbReference type="Proteomes" id="UP001352852">
    <property type="component" value="Unassembled WGS sequence"/>
</dbReference>
<gene>
    <name evidence="2" type="ORF">CHARACLAT_015502</name>
</gene>
<feature type="chain" id="PRO_5045765735" evidence="1">
    <location>
        <begin position="26"/>
        <end position="125"/>
    </location>
</feature>
<organism evidence="2 3">
    <name type="scientific">Characodon lateralis</name>
    <dbReference type="NCBI Taxonomy" id="208331"/>
    <lineage>
        <taxon>Eukaryota</taxon>
        <taxon>Metazoa</taxon>
        <taxon>Chordata</taxon>
        <taxon>Craniata</taxon>
        <taxon>Vertebrata</taxon>
        <taxon>Euteleostomi</taxon>
        <taxon>Actinopterygii</taxon>
        <taxon>Neopterygii</taxon>
        <taxon>Teleostei</taxon>
        <taxon>Neoteleostei</taxon>
        <taxon>Acanthomorphata</taxon>
        <taxon>Ovalentaria</taxon>
        <taxon>Atherinomorphae</taxon>
        <taxon>Cyprinodontiformes</taxon>
        <taxon>Goodeidae</taxon>
        <taxon>Characodon</taxon>
    </lineage>
</organism>
<proteinExistence type="predicted"/>
<accession>A0ABU7F4A6</accession>
<sequence length="125" mass="14235">MAFACSLLACVGSLLVLQLNPTVQKHDCYVNWCVHGCLSCVSLCCPAMDWRLVQVYPASRRGPLEIGTSSFGTLYGRSRYRKWMDGFECSKLTCKIDCGHKEKELMGLIVFCWEEKDFQFNGYIQ</sequence>
<name>A0ABU7F4A6_9TELE</name>
<keyword evidence="3" id="KW-1185">Reference proteome</keyword>
<reference evidence="2 3" key="1">
    <citation type="submission" date="2021-06" db="EMBL/GenBank/DDBJ databases">
        <authorList>
            <person name="Palmer J.M."/>
        </authorList>
    </citation>
    <scope>NUCLEOTIDE SEQUENCE [LARGE SCALE GENOMIC DNA]</scope>
    <source>
        <strain evidence="2 3">CL_MEX2019</strain>
        <tissue evidence="2">Muscle</tissue>
    </source>
</reference>
<evidence type="ECO:0000256" key="1">
    <source>
        <dbReference type="SAM" id="SignalP"/>
    </source>
</evidence>
<evidence type="ECO:0000313" key="3">
    <source>
        <dbReference type="Proteomes" id="UP001352852"/>
    </source>
</evidence>
<feature type="signal peptide" evidence="1">
    <location>
        <begin position="1"/>
        <end position="25"/>
    </location>
</feature>